<evidence type="ECO:0000256" key="8">
    <source>
        <dbReference type="SAM" id="MobiDB-lite"/>
    </source>
</evidence>
<gene>
    <name evidence="10" type="ORF">CYMTET_42236</name>
</gene>
<accession>A0AAE0C5L4</accession>
<dbReference type="GO" id="GO:0007059">
    <property type="term" value="P:chromosome segregation"/>
    <property type="evidence" value="ECO:0007669"/>
    <property type="project" value="UniProtKB-KW"/>
</dbReference>
<feature type="compositionally biased region" description="Basic and acidic residues" evidence="8">
    <location>
        <begin position="516"/>
        <end position="530"/>
    </location>
</feature>
<proteinExistence type="inferred from homology"/>
<keyword evidence="11" id="KW-1185">Reference proteome</keyword>
<evidence type="ECO:0000259" key="9">
    <source>
        <dbReference type="Pfam" id="PF03941"/>
    </source>
</evidence>
<dbReference type="GO" id="GO:0005819">
    <property type="term" value="C:spindle"/>
    <property type="evidence" value="ECO:0007669"/>
    <property type="project" value="UniProtKB-SubCell"/>
</dbReference>
<keyword evidence="4" id="KW-0963">Cytoplasm</keyword>
<dbReference type="EMBL" id="LGRX02028241">
    <property type="protein sequence ID" value="KAK3248294.1"/>
    <property type="molecule type" value="Genomic_DNA"/>
</dbReference>
<keyword evidence="5" id="KW-0159">Chromosome partition</keyword>
<dbReference type="PANTHER" id="PTHR13142">
    <property type="entry name" value="INNER CENTROMERE PROTEIN"/>
    <property type="match status" value="1"/>
</dbReference>
<evidence type="ECO:0000313" key="10">
    <source>
        <dbReference type="EMBL" id="KAK3248294.1"/>
    </source>
</evidence>
<feature type="region of interest" description="Disordered" evidence="8">
    <location>
        <begin position="547"/>
        <end position="595"/>
    </location>
</feature>
<sequence>MADKFEACLEALCNVRDEKVKELDSEADVHRVWLAETLFNIKSKLTSDSSSPLRYLPSAKKPKQKKGLTERKLGAFAEEDKENAPEVEAGGKGDAEHDCNSSLEVAKTEQPTRQTRGRKAASKAKETKKETETETEATDPAAEVAEKRVTRARATRGATRKAAEATPALGETVRRTRRRGAAQAEATEEKTEFEEEEKVNPSTSVQEIEQPEAAVTEAPAPSPVPVEGRRRSSRVAQKTSPCPEPQREEEVVSPASPAATLAPSPVPAVSTGAAAVEVVATAPEEEQPEEVRGAADGEVEVIVEPEAGAVNVAEVQQAEEVLAGVEEAMGEVEVVELQADVPMENYPQEAAQKQGAPELVEPAAGNSGVQRVTRSSRGGRGTTRKATADIPTQAEEPVKRPRRQGEAEEEADMVATRSPTAEGVVVEESNAASLAMDMDMQPEAAVTEAPAPSPVPVEGRRRSSRVAQKTSPCPEPQREEEVVSPASPAATLAPPPVPAGAAVELATAPEEKQLEVVAAEEHPKEVRSAADGEVEDMSVELEVGAVSVEAEEQQVDEVPAGGQEEVREAEEHKSETPLEVQATPPPEKVSEGTEKLELAAPDPEVPALVDPVQDAASAMPATSTALPPTCSPIRGEPVVADANVVAMEDAPSDEASAEQVPEGEADAQLSEDEEFKDCELAGEGDVVAEEPTENRPQGGIIRSAVAGVASFLSFVPKAAPPPPVAAGKKAGRVKALEAAEASRKAEEAKQAEKQSRKQQLAQQRSQLAAAGVPSSAPISAPRAVAAEKGPAQAASSGAAAAAPSGSVAGTPKAGSVGSSLDGGHVQRMKSQHEARVKIAEENRRRLDEDKRRREEEKQRKEDELLQKRRAKEAAEKKDREDRARKAKQLQEEHARRAAEQQARKKEEEEERRRQKVERLHEAARQKPEVEGTAKRCKMEKSAQPLQQPRADAAATTSASINTGNFISPPPKESHSPNAQAMSKLASCDVMMCAAASPGSIASGTGVSTSIMPPPPPRNPTPAKLVAAQLDPQSPPPQGLQSITIPDYKSDSDSDGDSPDQKDCAVWARRDQLDSMLKRQGAVDPDEIFQWEGKTCSLEEVFEGQEKKKKSMTRRNSSGNWVEDRLTWKEELKYKIGMGYVS</sequence>
<feature type="region of interest" description="Disordered" evidence="8">
    <location>
        <begin position="277"/>
        <end position="296"/>
    </location>
</feature>
<feature type="region of interest" description="Disordered" evidence="8">
    <location>
        <begin position="516"/>
        <end position="535"/>
    </location>
</feature>
<feature type="compositionally biased region" description="Low complexity" evidence="8">
    <location>
        <begin position="367"/>
        <end position="376"/>
    </location>
</feature>
<evidence type="ECO:0000256" key="4">
    <source>
        <dbReference type="ARBA" id="ARBA00022490"/>
    </source>
</evidence>
<feature type="domain" description="Inner centromere protein ARK-binding" evidence="9">
    <location>
        <begin position="1046"/>
        <end position="1101"/>
    </location>
</feature>
<evidence type="ECO:0000256" key="3">
    <source>
        <dbReference type="ARBA" id="ARBA00010042"/>
    </source>
</evidence>
<evidence type="ECO:0000313" key="11">
    <source>
        <dbReference type="Proteomes" id="UP001190700"/>
    </source>
</evidence>
<evidence type="ECO:0000256" key="7">
    <source>
        <dbReference type="ARBA" id="ARBA00023242"/>
    </source>
</evidence>
<organism evidence="10 11">
    <name type="scientific">Cymbomonas tetramitiformis</name>
    <dbReference type="NCBI Taxonomy" id="36881"/>
    <lineage>
        <taxon>Eukaryota</taxon>
        <taxon>Viridiplantae</taxon>
        <taxon>Chlorophyta</taxon>
        <taxon>Pyramimonadophyceae</taxon>
        <taxon>Pyramimonadales</taxon>
        <taxon>Pyramimonadaceae</taxon>
        <taxon>Cymbomonas</taxon>
    </lineage>
</organism>
<dbReference type="Proteomes" id="UP001190700">
    <property type="component" value="Unassembled WGS sequence"/>
</dbReference>
<evidence type="ECO:0000256" key="2">
    <source>
        <dbReference type="ARBA" id="ARBA00004186"/>
    </source>
</evidence>
<dbReference type="InterPro" id="IPR005635">
    <property type="entry name" value="Inner_centromere_prot_ARK-bd"/>
</dbReference>
<comment type="caution">
    <text evidence="10">The sequence shown here is derived from an EMBL/GenBank/DDBJ whole genome shotgun (WGS) entry which is preliminary data.</text>
</comment>
<reference evidence="10 11" key="1">
    <citation type="journal article" date="2015" name="Genome Biol. Evol.">
        <title>Comparative Genomics of a Bacterivorous Green Alga Reveals Evolutionary Causalities and Consequences of Phago-Mixotrophic Mode of Nutrition.</title>
        <authorList>
            <person name="Burns J.A."/>
            <person name="Paasch A."/>
            <person name="Narechania A."/>
            <person name="Kim E."/>
        </authorList>
    </citation>
    <scope>NUCLEOTIDE SEQUENCE [LARGE SCALE GENOMIC DNA]</scope>
    <source>
        <strain evidence="10 11">PLY_AMNH</strain>
    </source>
</reference>
<feature type="compositionally biased region" description="Basic and acidic residues" evidence="8">
    <location>
        <begin position="396"/>
        <end position="406"/>
    </location>
</feature>
<feature type="compositionally biased region" description="Basic and acidic residues" evidence="8">
    <location>
        <begin position="830"/>
        <end position="940"/>
    </location>
</feature>
<feature type="region of interest" description="Disordered" evidence="8">
    <location>
        <begin position="361"/>
        <end position="425"/>
    </location>
</feature>
<feature type="compositionally biased region" description="Polar residues" evidence="8">
    <location>
        <begin position="954"/>
        <end position="965"/>
    </location>
</feature>
<feature type="compositionally biased region" description="Basic and acidic residues" evidence="8">
    <location>
        <begin position="89"/>
        <end position="99"/>
    </location>
</feature>
<feature type="compositionally biased region" description="Low complexity" evidence="8">
    <location>
        <begin position="789"/>
        <end position="809"/>
    </location>
</feature>
<feature type="compositionally biased region" description="Low complexity" evidence="8">
    <location>
        <begin position="483"/>
        <end position="492"/>
    </location>
</feature>
<feature type="compositionally biased region" description="Acidic residues" evidence="8">
    <location>
        <begin position="650"/>
        <end position="673"/>
    </location>
</feature>
<feature type="region of interest" description="Disordered" evidence="8">
    <location>
        <begin position="997"/>
        <end position="1063"/>
    </location>
</feature>
<feature type="compositionally biased region" description="Low complexity" evidence="8">
    <location>
        <begin position="757"/>
        <end position="770"/>
    </location>
</feature>
<evidence type="ECO:0000256" key="1">
    <source>
        <dbReference type="ARBA" id="ARBA00004123"/>
    </source>
</evidence>
<feature type="compositionally biased region" description="Low complexity" evidence="8">
    <location>
        <begin position="252"/>
        <end position="266"/>
    </location>
</feature>
<feature type="compositionally biased region" description="Basic and acidic residues" evidence="8">
    <location>
        <begin position="564"/>
        <end position="576"/>
    </location>
</feature>
<comment type="similarity">
    <text evidence="3">Belongs to the INCENP family.</text>
</comment>
<comment type="subcellular location">
    <subcellularLocation>
        <location evidence="2">Cytoplasm</location>
        <location evidence="2">Cytoskeleton</location>
        <location evidence="2">Spindle</location>
    </subcellularLocation>
    <subcellularLocation>
        <location evidence="1">Nucleus</location>
    </subcellularLocation>
</comment>
<feature type="region of interest" description="Disordered" evidence="8">
    <location>
        <begin position="46"/>
        <end position="266"/>
    </location>
</feature>
<evidence type="ECO:0000256" key="5">
    <source>
        <dbReference type="ARBA" id="ARBA00022829"/>
    </source>
</evidence>
<keyword evidence="6" id="KW-0206">Cytoskeleton</keyword>
<feature type="region of interest" description="Disordered" evidence="8">
    <location>
        <begin position="440"/>
        <end position="497"/>
    </location>
</feature>
<name>A0AAE0C5L4_9CHLO</name>
<feature type="region of interest" description="Disordered" evidence="8">
    <location>
        <begin position="615"/>
        <end position="634"/>
    </location>
</feature>
<feature type="compositionally biased region" description="Basic and acidic residues" evidence="8">
    <location>
        <begin position="123"/>
        <end position="132"/>
    </location>
</feature>
<dbReference type="AlphaFoldDB" id="A0AAE0C5L4"/>
<feature type="region of interest" description="Disordered" evidence="8">
    <location>
        <begin position="741"/>
        <end position="979"/>
    </location>
</feature>
<feature type="compositionally biased region" description="Basic and acidic residues" evidence="8">
    <location>
        <begin position="741"/>
        <end position="755"/>
    </location>
</feature>
<protein>
    <recommendedName>
        <fullName evidence="9">Inner centromere protein ARK-binding domain-containing protein</fullName>
    </recommendedName>
</protein>
<evidence type="ECO:0000256" key="6">
    <source>
        <dbReference type="ARBA" id="ARBA00023212"/>
    </source>
</evidence>
<dbReference type="GO" id="GO:0005634">
    <property type="term" value="C:nucleus"/>
    <property type="evidence" value="ECO:0007669"/>
    <property type="project" value="UniProtKB-SubCell"/>
</dbReference>
<dbReference type="Pfam" id="PF03941">
    <property type="entry name" value="INCENP_ARK-bind"/>
    <property type="match status" value="1"/>
</dbReference>
<dbReference type="PANTHER" id="PTHR13142:SF1">
    <property type="entry name" value="INNER CENTROMERE PROTEIN"/>
    <property type="match status" value="1"/>
</dbReference>
<feature type="region of interest" description="Disordered" evidence="8">
    <location>
        <begin position="646"/>
        <end position="673"/>
    </location>
</feature>
<feature type="compositionally biased region" description="Polar residues" evidence="8">
    <location>
        <begin position="999"/>
        <end position="1010"/>
    </location>
</feature>
<keyword evidence="7" id="KW-0539">Nucleus</keyword>